<protein>
    <submittedName>
        <fullName evidence="2">ABC-type sugar transport system, periplasmic component</fullName>
    </submittedName>
</protein>
<organism evidence="2 3">
    <name type="scientific">Bifidobacterium canis</name>
    <dbReference type="NCBI Taxonomy" id="2610880"/>
    <lineage>
        <taxon>Bacteria</taxon>
        <taxon>Bacillati</taxon>
        <taxon>Actinomycetota</taxon>
        <taxon>Actinomycetes</taxon>
        <taxon>Bifidobacteriales</taxon>
        <taxon>Bifidobacteriaceae</taxon>
        <taxon>Bifidobacterium</taxon>
    </lineage>
</organism>
<gene>
    <name evidence="2" type="ORF">GSD1FS_0149</name>
</gene>
<evidence type="ECO:0000313" key="3">
    <source>
        <dbReference type="Proteomes" id="UP000487882"/>
    </source>
</evidence>
<keyword evidence="2" id="KW-0813">Transport</keyword>
<proteinExistence type="predicted"/>
<feature type="signal peptide" evidence="1">
    <location>
        <begin position="1"/>
        <end position="18"/>
    </location>
</feature>
<dbReference type="RefSeq" id="WP_155587946.1">
    <property type="nucleotide sequence ID" value="NZ_WNLP01000001.1"/>
</dbReference>
<dbReference type="Gene3D" id="3.40.50.2300">
    <property type="match status" value="1"/>
</dbReference>
<comment type="caution">
    <text evidence="2">The sequence shown here is derived from an EMBL/GenBank/DDBJ whole genome shotgun (WGS) entry which is preliminary data.</text>
</comment>
<keyword evidence="2" id="KW-0762">Sugar transport</keyword>
<dbReference type="Proteomes" id="UP000487882">
    <property type="component" value="Unassembled WGS sequence"/>
</dbReference>
<accession>A0A7K1J314</accession>
<evidence type="ECO:0000313" key="2">
    <source>
        <dbReference type="EMBL" id="MUH58855.1"/>
    </source>
</evidence>
<keyword evidence="3" id="KW-1185">Reference proteome</keyword>
<feature type="chain" id="PRO_5038336013" evidence="1">
    <location>
        <begin position="19"/>
        <end position="200"/>
    </location>
</feature>
<dbReference type="PROSITE" id="PS51257">
    <property type="entry name" value="PROKAR_LIPOPROTEIN"/>
    <property type="match status" value="1"/>
</dbReference>
<dbReference type="SUPFAM" id="SSF53822">
    <property type="entry name" value="Periplasmic binding protein-like I"/>
    <property type="match status" value="1"/>
</dbReference>
<dbReference type="EMBL" id="WNLP01000001">
    <property type="protein sequence ID" value="MUH58855.1"/>
    <property type="molecule type" value="Genomic_DNA"/>
</dbReference>
<reference evidence="2 3" key="1">
    <citation type="submission" date="2019-09" db="EMBL/GenBank/DDBJ databases">
        <title>Bifidobacterium canis sp. nov., isolated from the digestive tract of German Shepherd dog puppy.</title>
        <authorList>
            <person name="Bunesova V."/>
        </authorList>
    </citation>
    <scope>NUCLEOTIDE SEQUENCE [LARGE SCALE GENOMIC DNA]</scope>
    <source>
        <strain evidence="2 3">GSD1FS</strain>
    </source>
</reference>
<sequence>MRRFIRACAACLCCVALAATGSCAPHGHAVGDTQSQGTYEQNHNENAGSRLKVAVIGSSSDDAKLDKQVMNALSDKRFDASYTSMNQYSSDAERAARLSQRAVEDAVACNVKIIVLSEFTFAGSTEQTWDSVLSKARNAGIPVVLLDPIDEPKNTLLFAATFTVNNKQTDAVEIGKALQTVIFDNPHERAMTVTTLKPSE</sequence>
<name>A0A7K1J314_9BIFI</name>
<dbReference type="InterPro" id="IPR028082">
    <property type="entry name" value="Peripla_BP_I"/>
</dbReference>
<keyword evidence="1" id="KW-0732">Signal</keyword>
<evidence type="ECO:0000256" key="1">
    <source>
        <dbReference type="SAM" id="SignalP"/>
    </source>
</evidence>
<dbReference type="AlphaFoldDB" id="A0A7K1J314"/>